<evidence type="ECO:0000313" key="1">
    <source>
        <dbReference type="EMBL" id="CAB4134930.1"/>
    </source>
</evidence>
<name>A0A6J5LPA6_9CAUD</name>
<dbReference type="EMBL" id="LR796918">
    <property type="protein sequence ID" value="CAB4173911.1"/>
    <property type="molecule type" value="Genomic_DNA"/>
</dbReference>
<evidence type="ECO:0000313" key="3">
    <source>
        <dbReference type="EMBL" id="CAB4192377.1"/>
    </source>
</evidence>
<dbReference type="EMBL" id="LR796292">
    <property type="protein sequence ID" value="CAB4134930.1"/>
    <property type="molecule type" value="Genomic_DNA"/>
</dbReference>
<gene>
    <name evidence="3" type="ORF">UFOVP1231_27</name>
    <name evidence="1" type="ORF">UFOVP283_36</name>
    <name evidence="2" type="ORF">UFOVP957_12</name>
</gene>
<reference evidence="1" key="1">
    <citation type="submission" date="2020-04" db="EMBL/GenBank/DDBJ databases">
        <authorList>
            <person name="Chiriac C."/>
            <person name="Salcher M."/>
            <person name="Ghai R."/>
            <person name="Kavagutti S V."/>
        </authorList>
    </citation>
    <scope>NUCLEOTIDE SEQUENCE</scope>
</reference>
<organism evidence="1">
    <name type="scientific">uncultured Caudovirales phage</name>
    <dbReference type="NCBI Taxonomy" id="2100421"/>
    <lineage>
        <taxon>Viruses</taxon>
        <taxon>Duplodnaviria</taxon>
        <taxon>Heunggongvirae</taxon>
        <taxon>Uroviricota</taxon>
        <taxon>Caudoviricetes</taxon>
        <taxon>Peduoviridae</taxon>
        <taxon>Maltschvirus</taxon>
        <taxon>Maltschvirus maltsch</taxon>
    </lineage>
</organism>
<protein>
    <submittedName>
        <fullName evidence="1">Uncharacterized protein</fullName>
    </submittedName>
</protein>
<accession>A0A6J5LPA6</accession>
<evidence type="ECO:0000313" key="2">
    <source>
        <dbReference type="EMBL" id="CAB4173911.1"/>
    </source>
</evidence>
<proteinExistence type="predicted"/>
<dbReference type="EMBL" id="LR797182">
    <property type="protein sequence ID" value="CAB4192377.1"/>
    <property type="molecule type" value="Genomic_DNA"/>
</dbReference>
<sequence length="120" mass="12959">MSAIKGYPKVTGTWAKHQGEWVISIAGLDSTEEVLEVTVVTKAGVASKKFIRPAYPVGHKNGSALYAICLNAGQGKAPVEKIAAPRGYEKVVRTPSTSEARPAHNRGTAWEREFDCDYAI</sequence>